<dbReference type="PANTHER" id="PTHR43478:SF1">
    <property type="entry name" value="NA+_H+ ANTIPORTER NHAC-LIKE C-TERMINAL DOMAIN-CONTAINING PROTEIN"/>
    <property type="match status" value="1"/>
</dbReference>
<dbReference type="RefSeq" id="XP_012896580.1">
    <property type="nucleotide sequence ID" value="XM_013041126.1"/>
</dbReference>
<gene>
    <name evidence="9" type="ORF">GSBLH_T00002645001</name>
</gene>
<dbReference type="Pfam" id="PF03553">
    <property type="entry name" value="Na_H_antiporter"/>
    <property type="match status" value="1"/>
</dbReference>
<evidence type="ECO:0000256" key="2">
    <source>
        <dbReference type="ARBA" id="ARBA00022475"/>
    </source>
</evidence>
<organism evidence="9">
    <name type="scientific">Blastocystis hominis</name>
    <dbReference type="NCBI Taxonomy" id="12968"/>
    <lineage>
        <taxon>Eukaryota</taxon>
        <taxon>Sar</taxon>
        <taxon>Stramenopiles</taxon>
        <taxon>Bigyra</taxon>
        <taxon>Opalozoa</taxon>
        <taxon>Opalinata</taxon>
        <taxon>Blastocystidae</taxon>
        <taxon>Blastocystis</taxon>
    </lineage>
</organism>
<comment type="subcellular location">
    <subcellularLocation>
        <location evidence="1">Cell membrane</location>
        <topology evidence="1">Multi-pass membrane protein</topology>
    </subcellularLocation>
</comment>
<feature type="transmembrane region" description="Helical" evidence="7">
    <location>
        <begin position="499"/>
        <end position="519"/>
    </location>
</feature>
<reference evidence="9" key="1">
    <citation type="submission" date="2010-02" db="EMBL/GenBank/DDBJ databases">
        <title>Sequencing and annotation of the Blastocystis hominis genome.</title>
        <authorList>
            <person name="Wincker P."/>
        </authorList>
    </citation>
    <scope>NUCLEOTIDE SEQUENCE</scope>
    <source>
        <strain evidence="9">Singapore isolate B</strain>
    </source>
</reference>
<feature type="transmembrane region" description="Helical" evidence="7">
    <location>
        <begin position="120"/>
        <end position="137"/>
    </location>
</feature>
<evidence type="ECO:0000256" key="3">
    <source>
        <dbReference type="ARBA" id="ARBA00022692"/>
    </source>
</evidence>
<sequence length="569" mass="61457">MADYGDFKSIAIGFPSVIPPILAMVLALSTKEVVSSLFAGVLAASIIYSIAVAMGKVSGLENANVLDVMFTVMSQKISENISICLFILCIGALIHLVSVSGGAKAYAAWAIRTIKGRRKSMFSTMALGLMLFLDDYFNSISTSTIMHPVTEGNHVSKAKTAYIVHTMSTNMCIMIPLTSWAAAIMSQIKDNGFDNPFLVFLSTIPFNIYSVLCFVFLLISISFDFDYGKMKFYEDNAKLGLTETNEDVSTTAAAPLEEPQQSSKGKVWDLLLPIVIMVFLSIYFMYSFGKAKAPAGAGLVDILSASDSSKSLLYACFVALFSTLLLYVPRKLMSFNEWVNNIIEGMKTMLSTLLILVLAWSISGTSGDLLQTGPYVGQLVKDSQIPPQMIPAVVFLVGMALSFATGTAWGTFSLLIPIAIGICSGDNSDYLIPSIASCLCGAVFGNNTSPISDTTILVSSAVHCPFLMHVSTQLPYAATVAVVSIVGFLVAGFTRGDLLITYAVAVPLLVIVLLGVHWWQKMHAVPAKEMEVEMADLKKKEKEEEEEKTGAKPEDNEEGMLETEIAVVV</sequence>
<dbReference type="OrthoDB" id="5593520at2759"/>
<feature type="transmembrane region" description="Helical" evidence="7">
    <location>
        <begin position="197"/>
        <end position="221"/>
    </location>
</feature>
<dbReference type="InParanoid" id="D8M3Q9"/>
<dbReference type="GO" id="GO:0005886">
    <property type="term" value="C:plasma membrane"/>
    <property type="evidence" value="ECO:0007669"/>
    <property type="project" value="UniProtKB-SubCell"/>
</dbReference>
<dbReference type="Proteomes" id="UP000008312">
    <property type="component" value="Unassembled WGS sequence"/>
</dbReference>
<feature type="transmembrane region" description="Helical" evidence="7">
    <location>
        <begin position="349"/>
        <end position="370"/>
    </location>
</feature>
<evidence type="ECO:0000256" key="7">
    <source>
        <dbReference type="SAM" id="Phobius"/>
    </source>
</evidence>
<feature type="transmembrane region" description="Helical" evidence="7">
    <location>
        <begin position="267"/>
        <end position="286"/>
    </location>
</feature>
<evidence type="ECO:0000313" key="9">
    <source>
        <dbReference type="EMBL" id="CBK22532.2"/>
    </source>
</evidence>
<protein>
    <recommendedName>
        <fullName evidence="8">Na+/H+ antiporter NhaC-like C-terminal domain-containing protein</fullName>
    </recommendedName>
</protein>
<feature type="transmembrane region" description="Helical" evidence="7">
    <location>
        <begin position="311"/>
        <end position="328"/>
    </location>
</feature>
<evidence type="ECO:0000259" key="8">
    <source>
        <dbReference type="Pfam" id="PF03553"/>
    </source>
</evidence>
<keyword evidence="2" id="KW-1003">Cell membrane</keyword>
<evidence type="ECO:0000256" key="6">
    <source>
        <dbReference type="SAM" id="MobiDB-lite"/>
    </source>
</evidence>
<dbReference type="InterPro" id="IPR018461">
    <property type="entry name" value="Na/H_Antiport_NhaC-like_C"/>
</dbReference>
<dbReference type="AlphaFoldDB" id="D8M3Q9"/>
<evidence type="ECO:0000256" key="5">
    <source>
        <dbReference type="ARBA" id="ARBA00023136"/>
    </source>
</evidence>
<name>D8M3Q9_BLAHO</name>
<proteinExistence type="predicted"/>
<feature type="transmembrane region" description="Helical" evidence="7">
    <location>
        <begin position="390"/>
        <end position="412"/>
    </location>
</feature>
<evidence type="ECO:0000313" key="10">
    <source>
        <dbReference type="Proteomes" id="UP000008312"/>
    </source>
</evidence>
<feature type="domain" description="Na+/H+ antiporter NhaC-like C-terminal" evidence="8">
    <location>
        <begin position="178"/>
        <end position="493"/>
    </location>
</feature>
<keyword evidence="10" id="KW-1185">Reference proteome</keyword>
<dbReference type="OMA" id="QWWHLNV"/>
<keyword evidence="3 7" id="KW-0812">Transmembrane</keyword>
<feature type="transmembrane region" description="Helical" evidence="7">
    <location>
        <begin position="77"/>
        <end position="99"/>
    </location>
</feature>
<evidence type="ECO:0000256" key="1">
    <source>
        <dbReference type="ARBA" id="ARBA00004651"/>
    </source>
</evidence>
<accession>D8M3Q9</accession>
<dbReference type="PANTHER" id="PTHR43478">
    <property type="entry name" value="NA+/H+ ANTIPORTER-RELATED"/>
    <property type="match status" value="1"/>
</dbReference>
<evidence type="ECO:0000256" key="4">
    <source>
        <dbReference type="ARBA" id="ARBA00022989"/>
    </source>
</evidence>
<dbReference type="GeneID" id="24919798"/>
<keyword evidence="4 7" id="KW-1133">Transmembrane helix</keyword>
<feature type="region of interest" description="Disordered" evidence="6">
    <location>
        <begin position="535"/>
        <end position="569"/>
    </location>
</feature>
<dbReference type="EMBL" id="FN668650">
    <property type="protein sequence ID" value="CBK22532.2"/>
    <property type="molecule type" value="Genomic_DNA"/>
</dbReference>
<feature type="transmembrane region" description="Helical" evidence="7">
    <location>
        <begin position="474"/>
        <end position="493"/>
    </location>
</feature>
<feature type="compositionally biased region" description="Basic and acidic residues" evidence="6">
    <location>
        <begin position="535"/>
        <end position="554"/>
    </location>
</feature>
<keyword evidence="5 7" id="KW-0472">Membrane</keyword>
<feature type="transmembrane region" description="Helical" evidence="7">
    <location>
        <begin position="12"/>
        <end position="30"/>
    </location>
</feature>
<feature type="transmembrane region" description="Helical" evidence="7">
    <location>
        <begin position="37"/>
        <end position="57"/>
    </location>
</feature>